<dbReference type="PROSITE" id="PS51186">
    <property type="entry name" value="GNAT"/>
    <property type="match status" value="1"/>
</dbReference>
<keyword evidence="1 5" id="KW-0808">Transferase</keyword>
<sequence>MSDAASVNLQPMTRERLAVWLPDSMAQYEQSRIDAGDSPEAAAANRRASEERLFPDGEPAPGQLLFSAMLDGREAGWLWVGPFAEGADWWVWDVEVHEEFRRRGLGRVIMQRAEEIAREHGASSLGLNVFAYNTGARALYESLGYETTAINMKKTWAD</sequence>
<dbReference type="InterPro" id="IPR050680">
    <property type="entry name" value="YpeA/RimI_acetyltransf"/>
</dbReference>
<keyword evidence="6" id="KW-1185">Reference proteome</keyword>
<feature type="domain" description="N-acetyltransferase" evidence="4">
    <location>
        <begin position="7"/>
        <end position="158"/>
    </location>
</feature>
<keyword evidence="2" id="KW-0012">Acyltransferase</keyword>
<dbReference type="EMBL" id="SSSN01000007">
    <property type="protein sequence ID" value="THG33862.1"/>
    <property type="molecule type" value="Genomic_DNA"/>
</dbReference>
<dbReference type="SUPFAM" id="SSF55729">
    <property type="entry name" value="Acyl-CoA N-acyltransferases (Nat)"/>
    <property type="match status" value="1"/>
</dbReference>
<name>A0A4S4FV20_9MICO</name>
<evidence type="ECO:0000256" key="3">
    <source>
        <dbReference type="SAM" id="MobiDB-lite"/>
    </source>
</evidence>
<evidence type="ECO:0000256" key="1">
    <source>
        <dbReference type="ARBA" id="ARBA00022679"/>
    </source>
</evidence>
<dbReference type="GO" id="GO:0016747">
    <property type="term" value="F:acyltransferase activity, transferring groups other than amino-acyl groups"/>
    <property type="evidence" value="ECO:0007669"/>
    <property type="project" value="InterPro"/>
</dbReference>
<accession>A0A4S4FV20</accession>
<dbReference type="InterPro" id="IPR000182">
    <property type="entry name" value="GNAT_dom"/>
</dbReference>
<dbReference type="OrthoDB" id="3381976at2"/>
<gene>
    <name evidence="5" type="ORF">E6C70_10465</name>
</gene>
<dbReference type="InterPro" id="IPR016181">
    <property type="entry name" value="Acyl_CoA_acyltransferase"/>
</dbReference>
<dbReference type="Gene3D" id="3.40.630.30">
    <property type="match status" value="1"/>
</dbReference>
<organism evidence="5 6">
    <name type="scientific">Orlajensenia flava</name>
    <dbReference type="NCBI Taxonomy" id="2565934"/>
    <lineage>
        <taxon>Bacteria</taxon>
        <taxon>Bacillati</taxon>
        <taxon>Actinomycetota</taxon>
        <taxon>Actinomycetes</taxon>
        <taxon>Micrococcales</taxon>
        <taxon>Microbacteriaceae</taxon>
        <taxon>Orlajensenia</taxon>
    </lineage>
</organism>
<comment type="caution">
    <text evidence="5">The sequence shown here is derived from an EMBL/GenBank/DDBJ whole genome shotgun (WGS) entry which is preliminary data.</text>
</comment>
<evidence type="ECO:0000313" key="6">
    <source>
        <dbReference type="Proteomes" id="UP000307380"/>
    </source>
</evidence>
<dbReference type="Proteomes" id="UP000307380">
    <property type="component" value="Unassembled WGS sequence"/>
</dbReference>
<dbReference type="PANTHER" id="PTHR43420">
    <property type="entry name" value="ACETYLTRANSFERASE"/>
    <property type="match status" value="1"/>
</dbReference>
<evidence type="ECO:0000259" key="4">
    <source>
        <dbReference type="PROSITE" id="PS51186"/>
    </source>
</evidence>
<dbReference type="Pfam" id="PF00583">
    <property type="entry name" value="Acetyltransf_1"/>
    <property type="match status" value="1"/>
</dbReference>
<dbReference type="CDD" id="cd04301">
    <property type="entry name" value="NAT_SF"/>
    <property type="match status" value="1"/>
</dbReference>
<proteinExistence type="predicted"/>
<protein>
    <submittedName>
        <fullName evidence="5">GNAT family N-acetyltransferase</fullName>
    </submittedName>
</protein>
<evidence type="ECO:0000256" key="2">
    <source>
        <dbReference type="ARBA" id="ARBA00023315"/>
    </source>
</evidence>
<dbReference type="RefSeq" id="WP_136424501.1">
    <property type="nucleotide sequence ID" value="NZ_SSSN01000007.1"/>
</dbReference>
<evidence type="ECO:0000313" key="5">
    <source>
        <dbReference type="EMBL" id="THG33862.1"/>
    </source>
</evidence>
<feature type="region of interest" description="Disordered" evidence="3">
    <location>
        <begin position="32"/>
        <end position="58"/>
    </location>
</feature>
<reference evidence="5 6" key="1">
    <citation type="submission" date="2019-04" db="EMBL/GenBank/DDBJ databases">
        <authorList>
            <person name="Jiang L."/>
        </authorList>
    </citation>
    <scope>NUCLEOTIDE SEQUENCE [LARGE SCALE GENOMIC DNA]</scope>
    <source>
        <strain evidence="5 6">YIM 131861</strain>
    </source>
</reference>
<dbReference type="AlphaFoldDB" id="A0A4S4FV20"/>